<dbReference type="SUPFAM" id="SSF46689">
    <property type="entry name" value="Homeodomain-like"/>
    <property type="match status" value="1"/>
</dbReference>
<dbReference type="PRINTS" id="PR00455">
    <property type="entry name" value="HTHTETR"/>
</dbReference>
<dbReference type="InterPro" id="IPR050109">
    <property type="entry name" value="HTH-type_TetR-like_transc_reg"/>
</dbReference>
<dbReference type="Proteomes" id="UP000464674">
    <property type="component" value="Plasmid pC"/>
</dbReference>
<sequence length="203" mass="22480">MTKMTTSTRSPGRPRDNKVGPSLLAAARQLVLQHGYCGVSIQMIATEAGVGRQTLYRRWPSKAELVLAAFLESAGDADVLSDGRAEKRLLHFLVNVFRNLQQDGPAIRNLIASAQDDPEFLKSFRAGFVEPRAEIVATIFRDGIANGEILEDADVEMAVAAFHGAFWYHLLLGGKLDAEFAQRLTRLIMKSISKEPREEELLK</sequence>
<dbReference type="Pfam" id="PF00440">
    <property type="entry name" value="TetR_N"/>
    <property type="match status" value="1"/>
</dbReference>
<dbReference type="PANTHER" id="PTHR30055">
    <property type="entry name" value="HTH-TYPE TRANSCRIPTIONAL REGULATOR RUTR"/>
    <property type="match status" value="1"/>
</dbReference>
<dbReference type="GO" id="GO:0003700">
    <property type="term" value="F:DNA-binding transcription factor activity"/>
    <property type="evidence" value="ECO:0007669"/>
    <property type="project" value="TreeGrafter"/>
</dbReference>
<dbReference type="PANTHER" id="PTHR30055:SF148">
    <property type="entry name" value="TETR-FAMILY TRANSCRIPTIONAL REGULATOR"/>
    <property type="match status" value="1"/>
</dbReference>
<accession>A0A857FXJ2</accession>
<dbReference type="GO" id="GO:0000976">
    <property type="term" value="F:transcription cis-regulatory region binding"/>
    <property type="evidence" value="ECO:0007669"/>
    <property type="project" value="TreeGrafter"/>
</dbReference>
<dbReference type="Gene3D" id="1.10.10.60">
    <property type="entry name" value="Homeodomain-like"/>
    <property type="match status" value="1"/>
</dbReference>
<evidence type="ECO:0000256" key="1">
    <source>
        <dbReference type="ARBA" id="ARBA00023015"/>
    </source>
</evidence>
<dbReference type="AlphaFoldDB" id="A0A857FXJ2"/>
<feature type="DNA-binding region" description="H-T-H motif" evidence="4">
    <location>
        <begin position="40"/>
        <end position="59"/>
    </location>
</feature>
<gene>
    <name evidence="6" type="ORF">FMA36_18940</name>
</gene>
<protein>
    <submittedName>
        <fullName evidence="6">TetR/AcrR family transcriptional regulator</fullName>
    </submittedName>
</protein>
<dbReference type="SUPFAM" id="SSF48498">
    <property type="entry name" value="Tetracyclin repressor-like, C-terminal domain"/>
    <property type="match status" value="1"/>
</dbReference>
<proteinExistence type="predicted"/>
<name>A0A857FXJ2_KOMXY</name>
<feature type="domain" description="HTH tetR-type" evidence="5">
    <location>
        <begin position="17"/>
        <end position="77"/>
    </location>
</feature>
<dbReference type="InterPro" id="IPR009057">
    <property type="entry name" value="Homeodomain-like_sf"/>
</dbReference>
<dbReference type="InterPro" id="IPR001647">
    <property type="entry name" value="HTH_TetR"/>
</dbReference>
<dbReference type="InterPro" id="IPR036271">
    <property type="entry name" value="Tet_transcr_reg_TetR-rel_C_sf"/>
</dbReference>
<evidence type="ECO:0000256" key="3">
    <source>
        <dbReference type="ARBA" id="ARBA00023163"/>
    </source>
</evidence>
<evidence type="ECO:0000313" key="7">
    <source>
        <dbReference type="Proteomes" id="UP000464674"/>
    </source>
</evidence>
<keyword evidence="2 4" id="KW-0238">DNA-binding</keyword>
<evidence type="ECO:0000313" key="6">
    <source>
        <dbReference type="EMBL" id="QHC37634.1"/>
    </source>
</evidence>
<evidence type="ECO:0000259" key="5">
    <source>
        <dbReference type="PROSITE" id="PS50977"/>
    </source>
</evidence>
<dbReference type="Gene3D" id="1.10.357.10">
    <property type="entry name" value="Tetracycline Repressor, domain 2"/>
    <property type="match status" value="1"/>
</dbReference>
<keyword evidence="3" id="KW-0804">Transcription</keyword>
<evidence type="ECO:0000256" key="4">
    <source>
        <dbReference type="PROSITE-ProRule" id="PRU00335"/>
    </source>
</evidence>
<dbReference type="Pfam" id="PF16859">
    <property type="entry name" value="TetR_C_11"/>
    <property type="match status" value="1"/>
</dbReference>
<organism evidence="6 7">
    <name type="scientific">Komagataeibacter xylinus</name>
    <name type="common">Gluconacetobacter xylinus</name>
    <dbReference type="NCBI Taxonomy" id="28448"/>
    <lineage>
        <taxon>Bacteria</taxon>
        <taxon>Pseudomonadati</taxon>
        <taxon>Pseudomonadota</taxon>
        <taxon>Alphaproteobacteria</taxon>
        <taxon>Acetobacterales</taxon>
        <taxon>Acetobacteraceae</taxon>
        <taxon>Komagataeibacter</taxon>
    </lineage>
</organism>
<keyword evidence="1" id="KW-0805">Transcription regulation</keyword>
<reference evidence="6 7" key="1">
    <citation type="journal article" date="2020" name="Carbohydr. Polym.">
        <title>Characterization and optimization of production of bacterial cellulose from strain CGMCC 17276 based on whole-genome analysis.</title>
        <authorList>
            <person name="Lu T."/>
            <person name="Gao H."/>
            <person name="Liao B."/>
            <person name="Wu J."/>
            <person name="Zhang W."/>
            <person name="Huang J."/>
            <person name="Liu M."/>
            <person name="Huang J."/>
            <person name="Chang Z."/>
            <person name="Jin M."/>
            <person name="Yi Z."/>
            <person name="Jiang D."/>
        </authorList>
    </citation>
    <scope>NUCLEOTIDE SEQUENCE [LARGE SCALE GENOMIC DNA]</scope>
    <source>
        <strain evidence="6 7">CGMCC 17276</strain>
        <plasmid evidence="7">pc</plasmid>
    </source>
</reference>
<keyword evidence="6" id="KW-0614">Plasmid</keyword>
<dbReference type="PROSITE" id="PS50977">
    <property type="entry name" value="HTH_TETR_2"/>
    <property type="match status" value="1"/>
</dbReference>
<evidence type="ECO:0000256" key="2">
    <source>
        <dbReference type="ARBA" id="ARBA00023125"/>
    </source>
</evidence>
<geneLocation type="plasmid" evidence="7">
    <name>pc</name>
</geneLocation>
<dbReference type="EMBL" id="CP041351">
    <property type="protein sequence ID" value="QHC37634.1"/>
    <property type="molecule type" value="Genomic_DNA"/>
</dbReference>
<dbReference type="InterPro" id="IPR011075">
    <property type="entry name" value="TetR_C"/>
</dbReference>